<protein>
    <submittedName>
        <fullName evidence="2">Uncharacterized protein</fullName>
    </submittedName>
</protein>
<dbReference type="RefSeq" id="WP_028159343.1">
    <property type="nucleotide sequence ID" value="NZ_JANUDC010000001.1"/>
</dbReference>
<proteinExistence type="predicted"/>
<organism evidence="2 3">
    <name type="scientific">Bradyrhizobium japonicum</name>
    <dbReference type="NCBI Taxonomy" id="375"/>
    <lineage>
        <taxon>Bacteria</taxon>
        <taxon>Pseudomonadati</taxon>
        <taxon>Pseudomonadota</taxon>
        <taxon>Alphaproteobacteria</taxon>
        <taxon>Hyphomicrobiales</taxon>
        <taxon>Nitrobacteraceae</taxon>
        <taxon>Bradyrhizobium</taxon>
    </lineage>
</organism>
<comment type="caution">
    <text evidence="2">The sequence shown here is derived from an EMBL/GenBank/DDBJ whole genome shotgun (WGS) entry which is preliminary data.</text>
</comment>
<keyword evidence="1" id="KW-0472">Membrane</keyword>
<gene>
    <name evidence="2" type="ORF">MA20_26385</name>
</gene>
<evidence type="ECO:0000256" key="1">
    <source>
        <dbReference type="SAM" id="Phobius"/>
    </source>
</evidence>
<feature type="transmembrane region" description="Helical" evidence="1">
    <location>
        <begin position="56"/>
        <end position="75"/>
    </location>
</feature>
<evidence type="ECO:0000313" key="3">
    <source>
        <dbReference type="Proteomes" id="UP000030377"/>
    </source>
</evidence>
<dbReference type="Proteomes" id="UP000030377">
    <property type="component" value="Unassembled WGS sequence"/>
</dbReference>
<accession>A0A0A3XUI3</accession>
<dbReference type="EMBL" id="JRPN01000020">
    <property type="protein sequence ID" value="KGT76841.1"/>
    <property type="molecule type" value="Genomic_DNA"/>
</dbReference>
<keyword evidence="1" id="KW-0812">Transmembrane</keyword>
<feature type="transmembrane region" description="Helical" evidence="1">
    <location>
        <begin position="26"/>
        <end position="44"/>
    </location>
</feature>
<keyword evidence="1" id="KW-1133">Transmembrane helix</keyword>
<name>A0A0A3XUI3_BRAJP</name>
<reference evidence="2 3" key="1">
    <citation type="submission" date="2014-09" db="EMBL/GenBank/DDBJ databases">
        <title>Draft genome of Bradyrhizobium japonicum Is-34.</title>
        <authorList>
            <person name="Tsurumaru H."/>
            <person name="Yamakawa T."/>
            <person name="Hashimoto S."/>
            <person name="Okizaki K."/>
            <person name="Kanesaki Y."/>
            <person name="Yoshikawa H."/>
            <person name="Yajima S."/>
        </authorList>
    </citation>
    <scope>NUCLEOTIDE SEQUENCE [LARGE SCALE GENOMIC DNA]</scope>
    <source>
        <strain evidence="2 3">Is-34</strain>
    </source>
</reference>
<dbReference type="AlphaFoldDB" id="A0A0A3XUI3"/>
<evidence type="ECO:0000313" key="2">
    <source>
        <dbReference type="EMBL" id="KGT76841.1"/>
    </source>
</evidence>
<sequence>MLTLFGLLTALPAVLALHLLEPGLVLPAFSVLLFVEAGFAVIAARLIHAPDNADNVTLWDLAGGFTLIGCAAVVFGEPDQAALFLTEQGGPRPASRP</sequence>